<dbReference type="InterPro" id="IPR039536">
    <property type="entry name" value="TetR_C_Proteobacteria"/>
</dbReference>
<accession>A0A5S4GFA0</accession>
<dbReference type="GO" id="GO:0000976">
    <property type="term" value="F:transcription cis-regulatory region binding"/>
    <property type="evidence" value="ECO:0007669"/>
    <property type="project" value="TreeGrafter"/>
</dbReference>
<dbReference type="Pfam" id="PF00440">
    <property type="entry name" value="TetR_N"/>
    <property type="match status" value="1"/>
</dbReference>
<dbReference type="SUPFAM" id="SSF48498">
    <property type="entry name" value="Tetracyclin repressor-like, C-terminal domain"/>
    <property type="match status" value="1"/>
</dbReference>
<evidence type="ECO:0000313" key="7">
    <source>
        <dbReference type="EMBL" id="TMR31164.1"/>
    </source>
</evidence>
<dbReference type="InterPro" id="IPR036271">
    <property type="entry name" value="Tet_transcr_reg_TetR-rel_C_sf"/>
</dbReference>
<dbReference type="AlphaFoldDB" id="A0A5S4GFA0"/>
<dbReference type="Proteomes" id="UP000306628">
    <property type="component" value="Unassembled WGS sequence"/>
</dbReference>
<evidence type="ECO:0000259" key="6">
    <source>
        <dbReference type="PROSITE" id="PS50977"/>
    </source>
</evidence>
<keyword evidence="8" id="KW-1185">Reference proteome</keyword>
<dbReference type="OrthoDB" id="7186128at2"/>
<evidence type="ECO:0000256" key="5">
    <source>
        <dbReference type="SAM" id="MobiDB-lite"/>
    </source>
</evidence>
<protein>
    <submittedName>
        <fullName evidence="7">TetR/AcrR family transcriptional regulator</fullName>
    </submittedName>
</protein>
<dbReference type="PROSITE" id="PS50977">
    <property type="entry name" value="HTH_TETR_2"/>
    <property type="match status" value="1"/>
</dbReference>
<dbReference type="PANTHER" id="PTHR30055">
    <property type="entry name" value="HTH-TYPE TRANSCRIPTIONAL REGULATOR RUTR"/>
    <property type="match status" value="1"/>
</dbReference>
<dbReference type="Pfam" id="PF14246">
    <property type="entry name" value="TetR_C_7"/>
    <property type="match status" value="1"/>
</dbReference>
<evidence type="ECO:0000256" key="2">
    <source>
        <dbReference type="ARBA" id="ARBA00023125"/>
    </source>
</evidence>
<dbReference type="PANTHER" id="PTHR30055:SF146">
    <property type="entry name" value="HTH-TYPE TRANSCRIPTIONAL DUAL REGULATOR CECR"/>
    <property type="match status" value="1"/>
</dbReference>
<feature type="region of interest" description="Disordered" evidence="5">
    <location>
        <begin position="1"/>
        <end position="21"/>
    </location>
</feature>
<comment type="caution">
    <text evidence="7">The sequence shown here is derived from an EMBL/GenBank/DDBJ whole genome shotgun (WGS) entry which is preliminary data.</text>
</comment>
<evidence type="ECO:0000256" key="4">
    <source>
        <dbReference type="PROSITE-ProRule" id="PRU00335"/>
    </source>
</evidence>
<evidence type="ECO:0000256" key="3">
    <source>
        <dbReference type="ARBA" id="ARBA00023163"/>
    </source>
</evidence>
<keyword evidence="3" id="KW-0804">Transcription</keyword>
<gene>
    <name evidence="7" type="ORF">ETD85_26710</name>
</gene>
<dbReference type="Gene3D" id="1.10.357.10">
    <property type="entry name" value="Tetracycline Repressor, domain 2"/>
    <property type="match status" value="1"/>
</dbReference>
<organism evidence="7 8">
    <name type="scientific">Nonomuraea zeae</name>
    <dbReference type="NCBI Taxonomy" id="1642303"/>
    <lineage>
        <taxon>Bacteria</taxon>
        <taxon>Bacillati</taxon>
        <taxon>Actinomycetota</taxon>
        <taxon>Actinomycetes</taxon>
        <taxon>Streptosporangiales</taxon>
        <taxon>Streptosporangiaceae</taxon>
        <taxon>Nonomuraea</taxon>
    </lineage>
</organism>
<evidence type="ECO:0000256" key="1">
    <source>
        <dbReference type="ARBA" id="ARBA00023015"/>
    </source>
</evidence>
<dbReference type="InterPro" id="IPR050109">
    <property type="entry name" value="HTH-type_TetR-like_transc_reg"/>
</dbReference>
<name>A0A5S4GFA0_9ACTN</name>
<dbReference type="FunFam" id="1.10.10.60:FF:000141">
    <property type="entry name" value="TetR family transcriptional regulator"/>
    <property type="match status" value="1"/>
</dbReference>
<dbReference type="SUPFAM" id="SSF46689">
    <property type="entry name" value="Homeodomain-like"/>
    <property type="match status" value="1"/>
</dbReference>
<sequence length="232" mass="24190">MTVAKDTSTSPAPSGKRAERSRQAIVAAARELFIHAGFDTGMDAIAAAAGVSKVTVYNHFAGKQELFTEVVGQAMDEAHASMAEVRAHLAGATDTREALTRTARALVVAATDPSRLALRNLVTGELGRFPELGQAYQQRGPARSAAALGELFGDLCERGQLAISDIEVAVIQFFGLTIYPHLIAGSFGAALPAGLADRLIAEGVETFLSRYGRDQPGAGARAADPAGARDQG</sequence>
<proteinExistence type="predicted"/>
<dbReference type="GO" id="GO:0003700">
    <property type="term" value="F:DNA-binding transcription factor activity"/>
    <property type="evidence" value="ECO:0007669"/>
    <property type="project" value="TreeGrafter"/>
</dbReference>
<feature type="domain" description="HTH tetR-type" evidence="6">
    <location>
        <begin position="19"/>
        <end position="78"/>
    </location>
</feature>
<feature type="compositionally biased region" description="Polar residues" evidence="5">
    <location>
        <begin position="1"/>
        <end position="12"/>
    </location>
</feature>
<dbReference type="InterPro" id="IPR009057">
    <property type="entry name" value="Homeodomain-like_sf"/>
</dbReference>
<dbReference type="GO" id="GO:0045892">
    <property type="term" value="P:negative regulation of DNA-templated transcription"/>
    <property type="evidence" value="ECO:0007669"/>
    <property type="project" value="UniProtKB-ARBA"/>
</dbReference>
<dbReference type="PRINTS" id="PR00455">
    <property type="entry name" value="HTHTETR"/>
</dbReference>
<evidence type="ECO:0000313" key="8">
    <source>
        <dbReference type="Proteomes" id="UP000306628"/>
    </source>
</evidence>
<feature type="DNA-binding region" description="H-T-H motif" evidence="4">
    <location>
        <begin position="41"/>
        <end position="60"/>
    </location>
</feature>
<keyword evidence="2 4" id="KW-0238">DNA-binding</keyword>
<dbReference type="InterPro" id="IPR001647">
    <property type="entry name" value="HTH_TetR"/>
</dbReference>
<dbReference type="EMBL" id="VCKX01000088">
    <property type="protein sequence ID" value="TMR31164.1"/>
    <property type="molecule type" value="Genomic_DNA"/>
</dbReference>
<keyword evidence="1" id="KW-0805">Transcription regulation</keyword>
<reference evidence="7 8" key="1">
    <citation type="submission" date="2019-05" db="EMBL/GenBank/DDBJ databases">
        <title>Draft genome sequence of Nonomuraea zeae DSM 100528.</title>
        <authorList>
            <person name="Saricaoglu S."/>
            <person name="Isik K."/>
        </authorList>
    </citation>
    <scope>NUCLEOTIDE SEQUENCE [LARGE SCALE GENOMIC DNA]</scope>
    <source>
        <strain evidence="7 8">DSM 100528</strain>
    </source>
</reference>